<proteinExistence type="predicted"/>
<dbReference type="EMBL" id="JACKWZ010000128">
    <property type="protein sequence ID" value="KAF9414656.1"/>
    <property type="molecule type" value="Genomic_DNA"/>
</dbReference>
<feature type="region of interest" description="Disordered" evidence="1">
    <location>
        <begin position="447"/>
        <end position="508"/>
    </location>
</feature>
<comment type="caution">
    <text evidence="3">The sequence shown here is derived from an EMBL/GenBank/DDBJ whole genome shotgun (WGS) entry which is preliminary data.</text>
</comment>
<name>A0A835L2M2_SPOEX</name>
<reference evidence="3" key="1">
    <citation type="submission" date="2020-08" db="EMBL/GenBank/DDBJ databases">
        <title>Spodoptera exigua strain:BAW_Kor-Di-RS1 Genome sequencing and assembly.</title>
        <authorList>
            <person name="Kim J."/>
            <person name="Nam H.Y."/>
            <person name="Kwon M."/>
            <person name="Choi J.H."/>
            <person name="Cho S.R."/>
            <person name="Kim G.-H."/>
        </authorList>
    </citation>
    <scope>NUCLEOTIDE SEQUENCE</scope>
    <source>
        <strain evidence="3">BAW_Kor-Di-RS1</strain>
        <tissue evidence="3">Whole-body</tissue>
    </source>
</reference>
<accession>A0A835L2M2</accession>
<organism evidence="3 4">
    <name type="scientific">Spodoptera exigua</name>
    <name type="common">Beet armyworm</name>
    <name type="synonym">Noctua fulgens</name>
    <dbReference type="NCBI Taxonomy" id="7107"/>
    <lineage>
        <taxon>Eukaryota</taxon>
        <taxon>Metazoa</taxon>
        <taxon>Ecdysozoa</taxon>
        <taxon>Arthropoda</taxon>
        <taxon>Hexapoda</taxon>
        <taxon>Insecta</taxon>
        <taxon>Pterygota</taxon>
        <taxon>Neoptera</taxon>
        <taxon>Endopterygota</taxon>
        <taxon>Lepidoptera</taxon>
        <taxon>Glossata</taxon>
        <taxon>Ditrysia</taxon>
        <taxon>Noctuoidea</taxon>
        <taxon>Noctuidae</taxon>
        <taxon>Amphipyrinae</taxon>
        <taxon>Spodoptera</taxon>
    </lineage>
</organism>
<keyword evidence="2" id="KW-1133">Transmembrane helix</keyword>
<dbReference type="AlphaFoldDB" id="A0A835L2M2"/>
<dbReference type="Proteomes" id="UP000648187">
    <property type="component" value="Unassembled WGS sequence"/>
</dbReference>
<keyword evidence="2" id="KW-0472">Membrane</keyword>
<evidence type="ECO:0000256" key="1">
    <source>
        <dbReference type="SAM" id="MobiDB-lite"/>
    </source>
</evidence>
<sequence length="508" mass="58051">MRKLNVGGPFFATNKSAIGRLNDVKSNHFKPPCKERYGNFFGWERDGILLINLPSGSADCFLEKPNYKFVEGQNLTIDLPKTPVINHGWWRLKTPNNETLVIDNSLKNDKNHKTIVNRYMEGTWEFEFYIYQDNRNFLPHVKKVIYPPGTQTVYTPVVCRTDVTVEWSEDTRIDTKFIIICSAVGALAFIIIIGQAIYIFYLKSLARRLHAHNNLSKKAESDQSDRARYCSNPRQKKIKEMEPVESRDSVIYEAPNIQITDSGRKQLLPPNLPAISTMPSTPKIGRNVGMHQPMHGATLNHPSRSPMMDQPPSFPRQTERDMASRPPLPLPPQDNFEVYEQMTEGMDTYEPPPPVTSNAMPPRLPMPPKKVPTANLVNVKEDTLKARRGVRPPVTPKPQMPQTAVAPVNELEQVLKRRQAGIETTTRNNELEEAFRKRNNVKQVPILSIPDPSSAKNRPTVKSKPKIPQPQPVQEEIYYNENQASSDEEWTYEPLKPHKNYDPNIYNI</sequence>
<keyword evidence="4" id="KW-1185">Reference proteome</keyword>
<evidence type="ECO:0000313" key="3">
    <source>
        <dbReference type="EMBL" id="KAF9414656.1"/>
    </source>
</evidence>
<gene>
    <name evidence="3" type="ORF">HW555_007517</name>
</gene>
<protein>
    <submittedName>
        <fullName evidence="3">Uncharacterized protein</fullName>
    </submittedName>
</protein>
<feature type="region of interest" description="Disordered" evidence="1">
    <location>
        <begin position="295"/>
        <end position="333"/>
    </location>
</feature>
<evidence type="ECO:0000256" key="2">
    <source>
        <dbReference type="SAM" id="Phobius"/>
    </source>
</evidence>
<evidence type="ECO:0000313" key="4">
    <source>
        <dbReference type="Proteomes" id="UP000648187"/>
    </source>
</evidence>
<keyword evidence="2" id="KW-0812">Transmembrane</keyword>
<feature type="transmembrane region" description="Helical" evidence="2">
    <location>
        <begin position="177"/>
        <end position="201"/>
    </location>
</feature>